<dbReference type="Gene3D" id="3.40.1000.70">
    <property type="entry name" value="PknH-like extracellular domain"/>
    <property type="match status" value="1"/>
</dbReference>
<protein>
    <recommendedName>
        <fullName evidence="3">Sensor domain-containing protein</fullName>
    </recommendedName>
</protein>
<dbReference type="Proteomes" id="UP000586042">
    <property type="component" value="Unassembled WGS sequence"/>
</dbReference>
<gene>
    <name evidence="1" type="ORF">HTZ77_20160</name>
</gene>
<reference evidence="1 2" key="1">
    <citation type="submission" date="2020-06" db="EMBL/GenBank/DDBJ databases">
        <title>Nonomuraea sp. SMC257, a novel actinomycete isolated from soil.</title>
        <authorList>
            <person name="Chanama M."/>
        </authorList>
    </citation>
    <scope>NUCLEOTIDE SEQUENCE [LARGE SCALE GENOMIC DNA]</scope>
    <source>
        <strain evidence="1 2">SMC257</strain>
    </source>
</reference>
<accession>A0A7Y6I8Z2</accession>
<dbReference type="AlphaFoldDB" id="A0A7Y6I8Z2"/>
<evidence type="ECO:0000313" key="2">
    <source>
        <dbReference type="Proteomes" id="UP000586042"/>
    </source>
</evidence>
<comment type="caution">
    <text evidence="1">The sequence shown here is derived from an EMBL/GenBank/DDBJ whole genome shotgun (WGS) entry which is preliminary data.</text>
</comment>
<organism evidence="1 2">
    <name type="scientific">Nonomuraea montanisoli</name>
    <dbReference type="NCBI Taxonomy" id="2741721"/>
    <lineage>
        <taxon>Bacteria</taxon>
        <taxon>Bacillati</taxon>
        <taxon>Actinomycetota</taxon>
        <taxon>Actinomycetes</taxon>
        <taxon>Streptosporangiales</taxon>
        <taxon>Streptosporangiaceae</taxon>
        <taxon>Nonomuraea</taxon>
    </lineage>
</organism>
<dbReference type="RefSeq" id="WP_175591155.1">
    <property type="nucleotide sequence ID" value="NZ_JABWGN010000007.1"/>
</dbReference>
<proteinExistence type="predicted"/>
<sequence length="220" mass="24217">MSRSGERTENQVVPAGIKPFMISVALSLLLALSPATVTEIPKNFLLTERDARRHLAPEEAEEQGYKISDRLTEPWELNPCRHQRAVDRGRAAARTITHWTSAPSGSSEQLVIYQSPRAARAALTRLDAEVKRCARKADPSAPELKIQWRTSKAKAGDEAIGMGYQTRQDGSVNQTITGIVTRRGSALMIYTTDEGSYDPGRLTKNARKMAARVCKIPGVC</sequence>
<dbReference type="EMBL" id="JABWGN010000007">
    <property type="protein sequence ID" value="NUW33731.1"/>
    <property type="molecule type" value="Genomic_DNA"/>
</dbReference>
<name>A0A7Y6I8Z2_9ACTN</name>
<dbReference type="InterPro" id="IPR038232">
    <property type="entry name" value="PknH-like_Extracell_sf"/>
</dbReference>
<keyword evidence="2" id="KW-1185">Reference proteome</keyword>
<evidence type="ECO:0008006" key="3">
    <source>
        <dbReference type="Google" id="ProtNLM"/>
    </source>
</evidence>
<evidence type="ECO:0000313" key="1">
    <source>
        <dbReference type="EMBL" id="NUW33731.1"/>
    </source>
</evidence>